<evidence type="ECO:0000256" key="3">
    <source>
        <dbReference type="ARBA" id="ARBA00023136"/>
    </source>
</evidence>
<feature type="transmembrane region" description="Helical" evidence="4">
    <location>
        <begin position="186"/>
        <end position="206"/>
    </location>
</feature>
<evidence type="ECO:0000259" key="5">
    <source>
        <dbReference type="PROSITE" id="PS50850"/>
    </source>
</evidence>
<gene>
    <name evidence="6" type="ORF">HC248_01230</name>
</gene>
<dbReference type="RefSeq" id="WP_168921730.1">
    <property type="nucleotide sequence ID" value="NZ_CP051461.1"/>
</dbReference>
<evidence type="ECO:0000313" key="7">
    <source>
        <dbReference type="Proteomes" id="UP000502041"/>
    </source>
</evidence>
<dbReference type="GO" id="GO:0005886">
    <property type="term" value="C:plasma membrane"/>
    <property type="evidence" value="ECO:0007669"/>
    <property type="project" value="TreeGrafter"/>
</dbReference>
<dbReference type="InterPro" id="IPR036259">
    <property type="entry name" value="MFS_trans_sf"/>
</dbReference>
<dbReference type="GO" id="GO:0022857">
    <property type="term" value="F:transmembrane transporter activity"/>
    <property type="evidence" value="ECO:0007669"/>
    <property type="project" value="InterPro"/>
</dbReference>
<evidence type="ECO:0000313" key="6">
    <source>
        <dbReference type="EMBL" id="QJC55946.1"/>
    </source>
</evidence>
<dbReference type="InterPro" id="IPR020846">
    <property type="entry name" value="MFS_dom"/>
</dbReference>
<dbReference type="EMBL" id="CP051461">
    <property type="protein sequence ID" value="QJC55946.1"/>
    <property type="molecule type" value="Genomic_DNA"/>
</dbReference>
<keyword evidence="3 4" id="KW-0472">Membrane</keyword>
<sequence length="427" mass="44419">MTAQATSPTPSTAPASAFAIAMAGLLALATAMGIGRFAFTPLLPMMLADGVIDLHSASWLASANYLGYLVGALMCTFQPWLWRRLPFISAMPFVPANWVCAGLAATTLLTLGMSMHLPVLWPLLRFAAGVASSLVFVYGSGWCLGQLALRHRSPLGGVMFAGPGVGIALSGLMASGMVALHMSAALGWFVLAVLAATLSAIVWPTFKAKQLSVPPLSTASPSGQPVATVSAGRNQVLLLALAYGIAGFGYIITATFLPVIARQALPGSAYLDLFWPLFGFGIIVGALLASRMPAGKDLRYLLAACYFVQALGIAVSIVLPTLGGFALGSLLLGIPFTAITFFAMQEVRRLRPINPASYIGLLTAIYGLGQIAGPPLVAQLLKRSDSLGAGFTVSLEIAAATLIAGAILYVWMAKTYPMPAKNARATG</sequence>
<keyword evidence="2 4" id="KW-1133">Transmembrane helix</keyword>
<feature type="transmembrane region" description="Helical" evidence="4">
    <location>
        <begin position="389"/>
        <end position="411"/>
    </location>
</feature>
<feature type="transmembrane region" description="Helical" evidence="4">
    <location>
        <begin position="273"/>
        <end position="289"/>
    </location>
</feature>
<feature type="transmembrane region" description="Helical" evidence="4">
    <location>
        <begin position="301"/>
        <end position="319"/>
    </location>
</feature>
<evidence type="ECO:0000256" key="1">
    <source>
        <dbReference type="ARBA" id="ARBA00022692"/>
    </source>
</evidence>
<keyword evidence="1 4" id="KW-0812">Transmembrane</keyword>
<dbReference type="Gene3D" id="1.20.1250.20">
    <property type="entry name" value="MFS general substrate transporter like domains"/>
    <property type="match status" value="1"/>
</dbReference>
<feature type="transmembrane region" description="Helical" evidence="4">
    <location>
        <begin position="236"/>
        <end position="261"/>
    </location>
</feature>
<evidence type="ECO:0000256" key="2">
    <source>
        <dbReference type="ARBA" id="ARBA00022989"/>
    </source>
</evidence>
<feature type="transmembrane region" description="Helical" evidence="4">
    <location>
        <begin position="157"/>
        <end position="180"/>
    </location>
</feature>
<evidence type="ECO:0000256" key="4">
    <source>
        <dbReference type="SAM" id="Phobius"/>
    </source>
</evidence>
<dbReference type="InterPro" id="IPR010645">
    <property type="entry name" value="MFS_4"/>
</dbReference>
<dbReference type="KEGG" id="pvac:HC248_01230"/>
<feature type="transmembrane region" description="Helical" evidence="4">
    <location>
        <begin position="59"/>
        <end position="82"/>
    </location>
</feature>
<feature type="transmembrane region" description="Helical" evidence="4">
    <location>
        <begin position="325"/>
        <end position="344"/>
    </location>
</feature>
<organism evidence="6 7">
    <name type="scientific">Polaromonas vacuolata</name>
    <dbReference type="NCBI Taxonomy" id="37448"/>
    <lineage>
        <taxon>Bacteria</taxon>
        <taxon>Pseudomonadati</taxon>
        <taxon>Pseudomonadota</taxon>
        <taxon>Betaproteobacteria</taxon>
        <taxon>Burkholderiales</taxon>
        <taxon>Comamonadaceae</taxon>
        <taxon>Polaromonas</taxon>
    </lineage>
</organism>
<feature type="transmembrane region" description="Helical" evidence="4">
    <location>
        <begin position="356"/>
        <end position="377"/>
    </location>
</feature>
<feature type="transmembrane region" description="Helical" evidence="4">
    <location>
        <begin position="94"/>
        <end position="117"/>
    </location>
</feature>
<protein>
    <recommendedName>
        <fullName evidence="5">Major facilitator superfamily (MFS) profile domain-containing protein</fullName>
    </recommendedName>
</protein>
<feature type="transmembrane region" description="Helical" evidence="4">
    <location>
        <begin position="12"/>
        <end position="39"/>
    </location>
</feature>
<reference evidence="6 7" key="1">
    <citation type="submission" date="2020-04" db="EMBL/GenBank/DDBJ databases">
        <title>Complete genome of a Psychrophilic, Marine, Gas Vacuolate Bacterium Polaromonas vacuolata KCTC 22033T.</title>
        <authorList>
            <person name="Hwang K."/>
            <person name="Kim K.M."/>
        </authorList>
    </citation>
    <scope>NUCLEOTIDE SEQUENCE [LARGE SCALE GENOMIC DNA]</scope>
    <source>
        <strain evidence="6 7">KCTC 22033</strain>
    </source>
</reference>
<dbReference type="CDD" id="cd06180">
    <property type="entry name" value="MFS_YjiJ"/>
    <property type="match status" value="1"/>
</dbReference>
<dbReference type="PROSITE" id="PS50850">
    <property type="entry name" value="MFS"/>
    <property type="match status" value="1"/>
</dbReference>
<feature type="transmembrane region" description="Helical" evidence="4">
    <location>
        <begin position="123"/>
        <end position="145"/>
    </location>
</feature>
<accession>A0A6H2H8Y7</accession>
<dbReference type="AlphaFoldDB" id="A0A6H2H8Y7"/>
<dbReference type="SUPFAM" id="SSF103473">
    <property type="entry name" value="MFS general substrate transporter"/>
    <property type="match status" value="1"/>
</dbReference>
<dbReference type="Pfam" id="PF06779">
    <property type="entry name" value="MFS_4"/>
    <property type="match status" value="1"/>
</dbReference>
<feature type="domain" description="Major facilitator superfamily (MFS) profile" evidence="5">
    <location>
        <begin position="235"/>
        <end position="427"/>
    </location>
</feature>
<name>A0A6H2H8Y7_9BURK</name>
<keyword evidence="7" id="KW-1185">Reference proteome</keyword>
<dbReference type="PANTHER" id="PTHR23537:SF1">
    <property type="entry name" value="SUGAR TRANSPORTER"/>
    <property type="match status" value="1"/>
</dbReference>
<dbReference type="Proteomes" id="UP000502041">
    <property type="component" value="Chromosome"/>
</dbReference>
<dbReference type="PANTHER" id="PTHR23537">
    <property type="match status" value="1"/>
</dbReference>
<proteinExistence type="predicted"/>